<proteinExistence type="predicted"/>
<evidence type="ECO:0000313" key="3">
    <source>
        <dbReference type="Proteomes" id="UP000652761"/>
    </source>
</evidence>
<evidence type="ECO:0000313" key="2">
    <source>
        <dbReference type="EMBL" id="MQM04891.1"/>
    </source>
</evidence>
<reference evidence="2" key="1">
    <citation type="submission" date="2017-07" db="EMBL/GenBank/DDBJ databases">
        <title>Taro Niue Genome Assembly and Annotation.</title>
        <authorList>
            <person name="Atibalentja N."/>
            <person name="Keating K."/>
            <person name="Fields C.J."/>
        </authorList>
    </citation>
    <scope>NUCLEOTIDE SEQUENCE</scope>
    <source>
        <strain evidence="2">Niue_2</strain>
        <tissue evidence="2">Leaf</tissue>
    </source>
</reference>
<gene>
    <name evidence="2" type="ORF">Taro_037699</name>
</gene>
<keyword evidence="1" id="KW-1133">Transmembrane helix</keyword>
<comment type="caution">
    <text evidence="2">The sequence shown here is derived from an EMBL/GenBank/DDBJ whole genome shotgun (WGS) entry which is preliminary data.</text>
</comment>
<protein>
    <submittedName>
        <fullName evidence="2">Uncharacterized protein</fullName>
    </submittedName>
</protein>
<evidence type="ECO:0000256" key="1">
    <source>
        <dbReference type="SAM" id="Phobius"/>
    </source>
</evidence>
<dbReference type="EMBL" id="NMUH01003306">
    <property type="protein sequence ID" value="MQM04891.1"/>
    <property type="molecule type" value="Genomic_DNA"/>
</dbReference>
<name>A0A843WH07_COLES</name>
<accession>A0A843WH07</accession>
<dbReference type="AlphaFoldDB" id="A0A843WH07"/>
<keyword evidence="1" id="KW-0472">Membrane</keyword>
<keyword evidence="1" id="KW-0812">Transmembrane</keyword>
<sequence length="160" mass="17991">MEGRRVVIAFGHPSSQVRNRNDPQKTTKLFSFGRLEEEKLKSHHHPQREATALTIGGRVRFSPVDMGKDRKNCVEDGFFKLILDVLHIVLMAHLQLLQLLIALMAQTLPMMALVAQIPLQMALVALIRQEMALMALQLPQMALVALHFPLILTGLEQEGL</sequence>
<feature type="transmembrane region" description="Helical" evidence="1">
    <location>
        <begin position="134"/>
        <end position="155"/>
    </location>
</feature>
<feature type="transmembrane region" description="Helical" evidence="1">
    <location>
        <begin position="107"/>
        <end position="127"/>
    </location>
</feature>
<organism evidence="2 3">
    <name type="scientific">Colocasia esculenta</name>
    <name type="common">Wild taro</name>
    <name type="synonym">Arum esculentum</name>
    <dbReference type="NCBI Taxonomy" id="4460"/>
    <lineage>
        <taxon>Eukaryota</taxon>
        <taxon>Viridiplantae</taxon>
        <taxon>Streptophyta</taxon>
        <taxon>Embryophyta</taxon>
        <taxon>Tracheophyta</taxon>
        <taxon>Spermatophyta</taxon>
        <taxon>Magnoliopsida</taxon>
        <taxon>Liliopsida</taxon>
        <taxon>Araceae</taxon>
        <taxon>Aroideae</taxon>
        <taxon>Colocasieae</taxon>
        <taxon>Colocasia</taxon>
    </lineage>
</organism>
<dbReference type="Proteomes" id="UP000652761">
    <property type="component" value="Unassembled WGS sequence"/>
</dbReference>
<keyword evidence="3" id="KW-1185">Reference proteome</keyword>